<organism evidence="2 3">
    <name type="scientific">Chryseobacterium limigenitum</name>
    <dbReference type="NCBI Taxonomy" id="1612149"/>
    <lineage>
        <taxon>Bacteria</taxon>
        <taxon>Pseudomonadati</taxon>
        <taxon>Bacteroidota</taxon>
        <taxon>Flavobacteriia</taxon>
        <taxon>Flavobacteriales</taxon>
        <taxon>Weeksellaceae</taxon>
        <taxon>Chryseobacterium group</taxon>
        <taxon>Chryseobacterium</taxon>
    </lineage>
</organism>
<protein>
    <submittedName>
        <fullName evidence="2">Uncharacterized protein</fullName>
    </submittedName>
</protein>
<dbReference type="OrthoDB" id="1272450at2"/>
<dbReference type="EMBL" id="FPKW01000035">
    <property type="protein sequence ID" value="SFZ97040.1"/>
    <property type="molecule type" value="Genomic_DNA"/>
</dbReference>
<evidence type="ECO:0000256" key="1">
    <source>
        <dbReference type="SAM" id="SignalP"/>
    </source>
</evidence>
<name>A0A1K2IXX1_9FLAO</name>
<evidence type="ECO:0000313" key="3">
    <source>
        <dbReference type="Proteomes" id="UP000182034"/>
    </source>
</evidence>
<dbReference type="STRING" id="1612149.SAMN05216324_13512"/>
<feature type="signal peptide" evidence="1">
    <location>
        <begin position="1"/>
        <end position="20"/>
    </location>
</feature>
<keyword evidence="1" id="KW-0732">Signal</keyword>
<accession>A0A1K2IXX1</accession>
<proteinExistence type="predicted"/>
<keyword evidence="3" id="KW-1185">Reference proteome</keyword>
<sequence>MKKKFYVVAFLATGVTMTYAQVGINNESPKATLDITAKKTDGSAPEGVIAPRLTGDVLSTAETGAKYGTAQAGTIVYVTAAATTQGTGQTQNVTAAGYYYFDGSKWQKFSTATATVAAKNVTVQPGDYTALPTDDIILLTPTANGFTLTLPTTGVPIGKTYYINNETSNGVTLLPLPIRDLAYPQSCIPQGSKVMMYVGGTGSGSYINLTAY</sequence>
<dbReference type="Proteomes" id="UP000182034">
    <property type="component" value="Unassembled WGS sequence"/>
</dbReference>
<dbReference type="RefSeq" id="WP_072412900.1">
    <property type="nucleotide sequence ID" value="NZ_FPKW01000035.1"/>
</dbReference>
<reference evidence="3" key="1">
    <citation type="submission" date="2016-10" db="EMBL/GenBank/DDBJ databases">
        <authorList>
            <person name="Varghese N."/>
            <person name="Submissions S."/>
        </authorList>
    </citation>
    <scope>NUCLEOTIDE SEQUENCE [LARGE SCALE GENOMIC DNA]</scope>
    <source>
        <strain evidence="3">SUR2</strain>
    </source>
</reference>
<dbReference type="AlphaFoldDB" id="A0A1K2IXX1"/>
<gene>
    <name evidence="2" type="ORF">SAMN05216324_13512</name>
</gene>
<feature type="chain" id="PRO_5012250422" evidence="1">
    <location>
        <begin position="21"/>
        <end position="212"/>
    </location>
</feature>
<evidence type="ECO:0000313" key="2">
    <source>
        <dbReference type="EMBL" id="SFZ97040.1"/>
    </source>
</evidence>